<comment type="catalytic activity">
    <reaction evidence="20">
        <text>hexadecanoyl-CoA + H2O = hexadecanoate + CoA + H(+)</text>
        <dbReference type="Rhea" id="RHEA:16645"/>
        <dbReference type="ChEBI" id="CHEBI:7896"/>
        <dbReference type="ChEBI" id="CHEBI:15377"/>
        <dbReference type="ChEBI" id="CHEBI:15378"/>
        <dbReference type="ChEBI" id="CHEBI:57287"/>
        <dbReference type="ChEBI" id="CHEBI:57379"/>
        <dbReference type="EC" id="3.1.2.2"/>
    </reaction>
    <physiologicalReaction direction="left-to-right" evidence="20">
        <dbReference type="Rhea" id="RHEA:16646"/>
    </physiologicalReaction>
</comment>
<keyword evidence="5" id="KW-0963">Cytoplasm</keyword>
<dbReference type="EC" id="3.1.2.2" evidence="16"/>
<evidence type="ECO:0000256" key="15">
    <source>
        <dbReference type="ARBA" id="ARBA00038456"/>
    </source>
</evidence>
<evidence type="ECO:0000256" key="5">
    <source>
        <dbReference type="ARBA" id="ARBA00022490"/>
    </source>
</evidence>
<dbReference type="NCBIfam" id="TIGR00369">
    <property type="entry name" value="unchar_dom_1"/>
    <property type="match status" value="1"/>
</dbReference>
<comment type="subcellular location">
    <subcellularLocation>
        <location evidence="3">Cell projection</location>
        <location evidence="3">Ruffle membrane</location>
    </subcellularLocation>
    <subcellularLocation>
        <location evidence="2">Cytoplasm</location>
    </subcellularLocation>
    <subcellularLocation>
        <location evidence="1">Membrane</location>
        <topology evidence="1">Peripheral membrane protein</topology>
    </subcellularLocation>
</comment>
<evidence type="ECO:0000259" key="24">
    <source>
        <dbReference type="Pfam" id="PF03061"/>
    </source>
</evidence>
<keyword evidence="8" id="KW-0276">Fatty acid metabolism</keyword>
<dbReference type="PANTHER" id="PTHR12418:SF19">
    <property type="entry name" value="ACYL-COENZYME A THIOESTERASE THEM4"/>
    <property type="match status" value="1"/>
</dbReference>
<evidence type="ECO:0000256" key="17">
    <source>
        <dbReference type="ARBA" id="ARBA00040123"/>
    </source>
</evidence>
<proteinExistence type="inferred from homology"/>
<dbReference type="GO" id="GO:0005737">
    <property type="term" value="C:cytoplasm"/>
    <property type="evidence" value="ECO:0007669"/>
    <property type="project" value="UniProtKB-SubCell"/>
</dbReference>
<gene>
    <name evidence="25" type="ORF">ENT60_01040</name>
</gene>
<evidence type="ECO:0000256" key="21">
    <source>
        <dbReference type="ARBA" id="ARBA00047969"/>
    </source>
</evidence>
<evidence type="ECO:0000256" key="4">
    <source>
        <dbReference type="ARBA" id="ARBA00022475"/>
    </source>
</evidence>
<name>A0A7C4S1H5_UNCW3</name>
<organism evidence="25">
    <name type="scientific">candidate division WOR-3 bacterium</name>
    <dbReference type="NCBI Taxonomy" id="2052148"/>
    <lineage>
        <taxon>Bacteria</taxon>
        <taxon>Bacteria division WOR-3</taxon>
    </lineage>
</organism>
<keyword evidence="6" id="KW-0053">Apoptosis</keyword>
<evidence type="ECO:0000256" key="18">
    <source>
        <dbReference type="ARBA" id="ARBA00043210"/>
    </source>
</evidence>
<comment type="caution">
    <text evidence="25">The sequence shown here is derived from an EMBL/GenBank/DDBJ whole genome shotgun (WGS) entry which is preliminary data.</text>
</comment>
<evidence type="ECO:0000256" key="12">
    <source>
        <dbReference type="ARBA" id="ARBA00023273"/>
    </source>
</evidence>
<evidence type="ECO:0000256" key="11">
    <source>
        <dbReference type="ARBA" id="ARBA00023136"/>
    </source>
</evidence>
<keyword evidence="9" id="KW-0809">Transit peptide</keyword>
<comment type="catalytic activity">
    <reaction evidence="19">
        <text>octanoyl-CoA + H2O = octanoate + CoA + H(+)</text>
        <dbReference type="Rhea" id="RHEA:30143"/>
        <dbReference type="ChEBI" id="CHEBI:15377"/>
        <dbReference type="ChEBI" id="CHEBI:15378"/>
        <dbReference type="ChEBI" id="CHEBI:25646"/>
        <dbReference type="ChEBI" id="CHEBI:57287"/>
        <dbReference type="ChEBI" id="CHEBI:57386"/>
    </reaction>
    <physiologicalReaction direction="left-to-right" evidence="19">
        <dbReference type="Rhea" id="RHEA:30144"/>
    </physiologicalReaction>
</comment>
<evidence type="ECO:0000256" key="22">
    <source>
        <dbReference type="ARBA" id="ARBA00048074"/>
    </source>
</evidence>
<dbReference type="GO" id="GO:0016020">
    <property type="term" value="C:membrane"/>
    <property type="evidence" value="ECO:0007669"/>
    <property type="project" value="UniProtKB-SubCell"/>
</dbReference>
<keyword evidence="7" id="KW-0378">Hydrolase</keyword>
<dbReference type="InterPro" id="IPR003736">
    <property type="entry name" value="PAAI_dom"/>
</dbReference>
<keyword evidence="11" id="KW-0472">Membrane</keyword>
<evidence type="ECO:0000256" key="10">
    <source>
        <dbReference type="ARBA" id="ARBA00023098"/>
    </source>
</evidence>
<feature type="domain" description="Thioesterase" evidence="24">
    <location>
        <begin position="46"/>
        <end position="119"/>
    </location>
</feature>
<dbReference type="PANTHER" id="PTHR12418">
    <property type="entry name" value="ACYL-COENZYME A THIOESTERASE THEM4"/>
    <property type="match status" value="1"/>
</dbReference>
<dbReference type="InterPro" id="IPR052365">
    <property type="entry name" value="THEM4/THEM5_acyl-CoA_thioest"/>
</dbReference>
<evidence type="ECO:0000256" key="2">
    <source>
        <dbReference type="ARBA" id="ARBA00004496"/>
    </source>
</evidence>
<protein>
    <recommendedName>
        <fullName evidence="17">Acyl-coenzyme A thioesterase THEM4</fullName>
        <ecNumber evidence="16">3.1.2.2</ecNumber>
    </recommendedName>
    <alternativeName>
        <fullName evidence="18">Thioesterase superfamily member 4</fullName>
    </alternativeName>
</protein>
<dbReference type="AlphaFoldDB" id="A0A7C4S1H5"/>
<comment type="similarity">
    <text evidence="15">Belongs to the THEM4/THEM5 thioesterase family.</text>
</comment>
<dbReference type="GO" id="GO:0006631">
    <property type="term" value="P:fatty acid metabolic process"/>
    <property type="evidence" value="ECO:0007669"/>
    <property type="project" value="UniProtKB-KW"/>
</dbReference>
<sequence length="130" mass="14860">MLIKSSNYCFACGDKNPIGFQLKIVETENGVKTEFIPKKEYEGYQNITHGGIVATLLDEMIAWACRKKGYNAVTAELQVRYKKPMVLNKKYFAYGTIIKIHHQLIIGESQVFDEEKNLIAYAQAKMYLIS</sequence>
<dbReference type="EMBL" id="DSZH01000049">
    <property type="protein sequence ID" value="HGU47137.1"/>
    <property type="molecule type" value="Genomic_DNA"/>
</dbReference>
<evidence type="ECO:0000256" key="1">
    <source>
        <dbReference type="ARBA" id="ARBA00004170"/>
    </source>
</evidence>
<comment type="catalytic activity">
    <reaction evidence="21">
        <text>decanoyl-CoA + H2O = decanoate + CoA + H(+)</text>
        <dbReference type="Rhea" id="RHEA:40059"/>
        <dbReference type="ChEBI" id="CHEBI:15377"/>
        <dbReference type="ChEBI" id="CHEBI:15378"/>
        <dbReference type="ChEBI" id="CHEBI:27689"/>
        <dbReference type="ChEBI" id="CHEBI:57287"/>
        <dbReference type="ChEBI" id="CHEBI:61430"/>
    </reaction>
    <physiologicalReaction direction="left-to-right" evidence="21">
        <dbReference type="Rhea" id="RHEA:40060"/>
    </physiologicalReaction>
</comment>
<dbReference type="InterPro" id="IPR029069">
    <property type="entry name" value="HotDog_dom_sf"/>
</dbReference>
<dbReference type="GO" id="GO:0016289">
    <property type="term" value="F:acyl-CoA hydrolase activity"/>
    <property type="evidence" value="ECO:0007669"/>
    <property type="project" value="UniProtKB-ARBA"/>
</dbReference>
<dbReference type="Gene3D" id="3.10.129.10">
    <property type="entry name" value="Hotdog Thioesterase"/>
    <property type="match status" value="1"/>
</dbReference>
<keyword evidence="10" id="KW-0443">Lipid metabolism</keyword>
<keyword evidence="4" id="KW-1003">Cell membrane</keyword>
<evidence type="ECO:0000256" key="3">
    <source>
        <dbReference type="ARBA" id="ARBA00004632"/>
    </source>
</evidence>
<comment type="catalytic activity">
    <reaction evidence="14">
        <text>(9Z)-octadecenoyl-CoA + H2O = (9Z)-octadecenoate + CoA + H(+)</text>
        <dbReference type="Rhea" id="RHEA:40139"/>
        <dbReference type="ChEBI" id="CHEBI:15377"/>
        <dbReference type="ChEBI" id="CHEBI:15378"/>
        <dbReference type="ChEBI" id="CHEBI:30823"/>
        <dbReference type="ChEBI" id="CHEBI:57287"/>
        <dbReference type="ChEBI" id="CHEBI:57387"/>
    </reaction>
    <physiologicalReaction direction="left-to-right" evidence="14">
        <dbReference type="Rhea" id="RHEA:40140"/>
    </physiologicalReaction>
</comment>
<dbReference type="Pfam" id="PF03061">
    <property type="entry name" value="4HBT"/>
    <property type="match status" value="1"/>
</dbReference>
<accession>A0A7C4S1H5</accession>
<dbReference type="InterPro" id="IPR006683">
    <property type="entry name" value="Thioestr_dom"/>
</dbReference>
<evidence type="ECO:0000256" key="19">
    <source>
        <dbReference type="ARBA" id="ARBA00047588"/>
    </source>
</evidence>
<dbReference type="SUPFAM" id="SSF54637">
    <property type="entry name" value="Thioesterase/thiol ester dehydrase-isomerase"/>
    <property type="match status" value="1"/>
</dbReference>
<dbReference type="CDD" id="cd03443">
    <property type="entry name" value="PaaI_thioesterase"/>
    <property type="match status" value="1"/>
</dbReference>
<keyword evidence="12" id="KW-0966">Cell projection</keyword>
<evidence type="ECO:0000256" key="20">
    <source>
        <dbReference type="ARBA" id="ARBA00047734"/>
    </source>
</evidence>
<reference evidence="25" key="1">
    <citation type="journal article" date="2020" name="mSystems">
        <title>Genome- and Community-Level Interaction Insights into Carbon Utilization and Element Cycling Functions of Hydrothermarchaeota in Hydrothermal Sediment.</title>
        <authorList>
            <person name="Zhou Z."/>
            <person name="Liu Y."/>
            <person name="Xu W."/>
            <person name="Pan J."/>
            <person name="Luo Z.H."/>
            <person name="Li M."/>
        </authorList>
    </citation>
    <scope>NUCLEOTIDE SEQUENCE [LARGE SCALE GENOMIC DNA]</scope>
    <source>
        <strain evidence="25">SpSt-594</strain>
    </source>
</reference>
<evidence type="ECO:0000313" key="25">
    <source>
        <dbReference type="EMBL" id="HGU47137.1"/>
    </source>
</evidence>
<evidence type="ECO:0000256" key="16">
    <source>
        <dbReference type="ARBA" id="ARBA00038848"/>
    </source>
</evidence>
<comment type="catalytic activity">
    <reaction evidence="22">
        <text>dodecanoyl-CoA + H2O = dodecanoate + CoA + H(+)</text>
        <dbReference type="Rhea" id="RHEA:30135"/>
        <dbReference type="ChEBI" id="CHEBI:15377"/>
        <dbReference type="ChEBI" id="CHEBI:15378"/>
        <dbReference type="ChEBI" id="CHEBI:18262"/>
        <dbReference type="ChEBI" id="CHEBI:57287"/>
        <dbReference type="ChEBI" id="CHEBI:57375"/>
    </reaction>
    <physiologicalReaction direction="left-to-right" evidence="22">
        <dbReference type="Rhea" id="RHEA:30136"/>
    </physiologicalReaction>
</comment>
<evidence type="ECO:0000256" key="7">
    <source>
        <dbReference type="ARBA" id="ARBA00022801"/>
    </source>
</evidence>
<evidence type="ECO:0000256" key="14">
    <source>
        <dbReference type="ARBA" id="ARBA00037002"/>
    </source>
</evidence>
<evidence type="ECO:0000256" key="13">
    <source>
        <dbReference type="ARBA" id="ARBA00035852"/>
    </source>
</evidence>
<comment type="catalytic activity">
    <reaction evidence="23">
        <text>tetradecanoyl-CoA + H2O = tetradecanoate + CoA + H(+)</text>
        <dbReference type="Rhea" id="RHEA:40119"/>
        <dbReference type="ChEBI" id="CHEBI:15377"/>
        <dbReference type="ChEBI" id="CHEBI:15378"/>
        <dbReference type="ChEBI" id="CHEBI:30807"/>
        <dbReference type="ChEBI" id="CHEBI:57287"/>
        <dbReference type="ChEBI" id="CHEBI:57385"/>
    </reaction>
    <physiologicalReaction direction="left-to-right" evidence="23">
        <dbReference type="Rhea" id="RHEA:40120"/>
    </physiologicalReaction>
</comment>
<evidence type="ECO:0000256" key="6">
    <source>
        <dbReference type="ARBA" id="ARBA00022703"/>
    </source>
</evidence>
<evidence type="ECO:0000256" key="23">
    <source>
        <dbReference type="ARBA" id="ARBA00048180"/>
    </source>
</evidence>
<comment type="catalytic activity">
    <reaction evidence="13">
        <text>(5Z,8Z,11Z,14Z)-eicosatetraenoyl-CoA + H2O = (5Z,8Z,11Z,14Z)-eicosatetraenoate + CoA + H(+)</text>
        <dbReference type="Rhea" id="RHEA:40151"/>
        <dbReference type="ChEBI" id="CHEBI:15377"/>
        <dbReference type="ChEBI" id="CHEBI:15378"/>
        <dbReference type="ChEBI" id="CHEBI:32395"/>
        <dbReference type="ChEBI" id="CHEBI:57287"/>
        <dbReference type="ChEBI" id="CHEBI:57368"/>
    </reaction>
    <physiologicalReaction direction="left-to-right" evidence="13">
        <dbReference type="Rhea" id="RHEA:40152"/>
    </physiologicalReaction>
</comment>
<evidence type="ECO:0000256" key="8">
    <source>
        <dbReference type="ARBA" id="ARBA00022832"/>
    </source>
</evidence>
<evidence type="ECO:0000256" key="9">
    <source>
        <dbReference type="ARBA" id="ARBA00022946"/>
    </source>
</evidence>